<protein>
    <submittedName>
        <fullName evidence="7">Methyl-accepting chemotaxis protein</fullName>
    </submittedName>
</protein>
<feature type="domain" description="Methyl-accepting transducer" evidence="5">
    <location>
        <begin position="279"/>
        <end position="501"/>
    </location>
</feature>
<dbReference type="Gene3D" id="1.10.287.950">
    <property type="entry name" value="Methyl-accepting chemotaxis protein"/>
    <property type="match status" value="1"/>
</dbReference>
<keyword evidence="4" id="KW-1133">Transmembrane helix</keyword>
<dbReference type="InterPro" id="IPR004089">
    <property type="entry name" value="MCPsignal_dom"/>
</dbReference>
<keyword evidence="3" id="KW-0807">Transducer</keyword>
<keyword evidence="4" id="KW-0812">Transmembrane</keyword>
<dbReference type="PROSITE" id="PS50111">
    <property type="entry name" value="CHEMOTAXIS_TRANSDUC_2"/>
    <property type="match status" value="1"/>
</dbReference>
<gene>
    <name evidence="7" type="ORF">Q8947_11370</name>
</gene>
<dbReference type="Pfam" id="PF00672">
    <property type="entry name" value="HAMP"/>
    <property type="match status" value="1"/>
</dbReference>
<evidence type="ECO:0000259" key="6">
    <source>
        <dbReference type="PROSITE" id="PS50885"/>
    </source>
</evidence>
<dbReference type="PANTHER" id="PTHR43531:SF14">
    <property type="entry name" value="METHYL-ACCEPTING CHEMOTAXIS PROTEIN I-RELATED"/>
    <property type="match status" value="1"/>
</dbReference>
<dbReference type="SUPFAM" id="SSF58104">
    <property type="entry name" value="Methyl-accepting chemotaxis protein (MCP) signaling domain"/>
    <property type="match status" value="1"/>
</dbReference>
<dbReference type="InterPro" id="IPR051310">
    <property type="entry name" value="MCP_chemotaxis"/>
</dbReference>
<keyword evidence="4" id="KW-0472">Membrane</keyword>
<dbReference type="Proteomes" id="UP001232156">
    <property type="component" value="Unassembled WGS sequence"/>
</dbReference>
<accession>A0ABU1D814</accession>
<proteinExistence type="inferred from homology"/>
<evidence type="ECO:0000256" key="3">
    <source>
        <dbReference type="PROSITE-ProRule" id="PRU00284"/>
    </source>
</evidence>
<dbReference type="PANTHER" id="PTHR43531">
    <property type="entry name" value="PROTEIN ICFG"/>
    <property type="match status" value="1"/>
</dbReference>
<keyword evidence="8" id="KW-1185">Reference proteome</keyword>
<dbReference type="RefSeq" id="WP_347287319.1">
    <property type="nucleotide sequence ID" value="NZ_JAUZQE010000029.1"/>
</dbReference>
<keyword evidence="1" id="KW-0488">Methylation</keyword>
<reference evidence="7 8" key="1">
    <citation type="submission" date="2023-08" db="EMBL/GenBank/DDBJ databases">
        <title>Alcaligenaceae gen. nov., a novel taxon isolated from the sludge of Yixing Pesticide Factory.</title>
        <authorList>
            <person name="Ruan L."/>
        </authorList>
    </citation>
    <scope>NUCLEOTIDE SEQUENCE [LARGE SCALE GENOMIC DNA]</scope>
    <source>
        <strain evidence="7 8">LG-2</strain>
    </source>
</reference>
<dbReference type="InterPro" id="IPR003660">
    <property type="entry name" value="HAMP_dom"/>
</dbReference>
<dbReference type="CDD" id="cd06225">
    <property type="entry name" value="HAMP"/>
    <property type="match status" value="1"/>
</dbReference>
<organism evidence="7 8">
    <name type="scientific">Yanghanlia caeni</name>
    <dbReference type="NCBI Taxonomy" id="3064283"/>
    <lineage>
        <taxon>Bacteria</taxon>
        <taxon>Pseudomonadati</taxon>
        <taxon>Pseudomonadota</taxon>
        <taxon>Betaproteobacteria</taxon>
        <taxon>Burkholderiales</taxon>
        <taxon>Alcaligenaceae</taxon>
        <taxon>Yanghanlia</taxon>
    </lineage>
</organism>
<feature type="transmembrane region" description="Helical" evidence="4">
    <location>
        <begin position="197"/>
        <end position="217"/>
    </location>
</feature>
<evidence type="ECO:0000256" key="1">
    <source>
        <dbReference type="ARBA" id="ARBA00022481"/>
    </source>
</evidence>
<dbReference type="Pfam" id="PF00015">
    <property type="entry name" value="MCPsignal"/>
    <property type="match status" value="1"/>
</dbReference>
<sequence>MFKHLTLKKGFIAAILILCLLCALVLTAVLNLTRSVEHLRSTEQSRYNSTLLATEYKLLTQALTRNVMAYVATEQPEFLEAYESLAEQLLQFNESQRLEAARFTPQELDILEAAHQAQLELMRTEREAIQTASGQFHDGNGGVRIALPNSLMAKVLIFGQQYTQAAAGIAAAIDSFDRLQTQRHDAEVELATLDIQAGGRIVTAAMLILVLGGALALRTLYRGIKQPLDTGVALAERLSQGDLAARVQVHRHDELGRLLLALNGIGEALAETVGEVRERAERIARASHDTAQGNTTLNQHCREQAHHLQQTSGSMQALATTVGTNAAAAATASELVSNAATAAQRGHGITQSTRATMQALRESSRTIAEITTLIDGIAFQTNILALNAAVEAARAGAHGKGFAVVASEVGNLSRKTAEAAREIAALVKDSVQNMDTSAELAERAVSAMDEIQGSVERARQLVSDISLASHEQATGIAQVMTAVEQLDALTGETLRQVEIAERATRSQEEQAHGLAVLITRFRLESHDFHEAVTTESTEATPRSEPAHPFVHTHVAPSYGALATGLAQPGL</sequence>
<evidence type="ECO:0000313" key="8">
    <source>
        <dbReference type="Proteomes" id="UP001232156"/>
    </source>
</evidence>
<evidence type="ECO:0000259" key="5">
    <source>
        <dbReference type="PROSITE" id="PS50111"/>
    </source>
</evidence>
<name>A0ABU1D814_9BURK</name>
<evidence type="ECO:0000313" key="7">
    <source>
        <dbReference type="EMBL" id="MDR4126579.1"/>
    </source>
</evidence>
<evidence type="ECO:0000256" key="2">
    <source>
        <dbReference type="ARBA" id="ARBA00029447"/>
    </source>
</evidence>
<comment type="caution">
    <text evidence="7">The sequence shown here is derived from an EMBL/GenBank/DDBJ whole genome shotgun (WGS) entry which is preliminary data.</text>
</comment>
<dbReference type="SMART" id="SM00304">
    <property type="entry name" value="HAMP"/>
    <property type="match status" value="1"/>
</dbReference>
<evidence type="ECO:0000256" key="4">
    <source>
        <dbReference type="SAM" id="Phobius"/>
    </source>
</evidence>
<comment type="similarity">
    <text evidence="2">Belongs to the methyl-accepting chemotaxis (MCP) protein family.</text>
</comment>
<feature type="domain" description="HAMP" evidence="6">
    <location>
        <begin position="222"/>
        <end position="274"/>
    </location>
</feature>
<dbReference type="SMART" id="SM00283">
    <property type="entry name" value="MA"/>
    <property type="match status" value="1"/>
</dbReference>
<dbReference type="EMBL" id="JAUZQE010000029">
    <property type="protein sequence ID" value="MDR4126579.1"/>
    <property type="molecule type" value="Genomic_DNA"/>
</dbReference>
<dbReference type="PROSITE" id="PS50885">
    <property type="entry name" value="HAMP"/>
    <property type="match status" value="1"/>
</dbReference>